<evidence type="ECO:0000313" key="2">
    <source>
        <dbReference type="EMBL" id="SIQ07705.1"/>
    </source>
</evidence>
<evidence type="ECO:0000313" key="3">
    <source>
        <dbReference type="Proteomes" id="UP000186308"/>
    </source>
</evidence>
<dbReference type="Pfam" id="PF01381">
    <property type="entry name" value="HTH_3"/>
    <property type="match status" value="1"/>
</dbReference>
<dbReference type="EMBL" id="FTNE01000001">
    <property type="protein sequence ID" value="SIQ07705.1"/>
    <property type="molecule type" value="Genomic_DNA"/>
</dbReference>
<evidence type="ECO:0000259" key="1">
    <source>
        <dbReference type="PROSITE" id="PS50943"/>
    </source>
</evidence>
<sequence length="283" mass="31782">MVPDRRIAAPAFRDRLLDVIAQRGMTQAAFARATGLDRSTLTQLLSDQTPRLPRAETLVAIATACGVSTDWLLGLNLREQVTQASFGEIMQIEPHEGLPIDDRMFQWMVETAGNKIRTVPVGFPDLLKTEAVLMHEYRHASGDAPPRWDSVTSRLEYLQRPETEIEACAAVQAIEEFAAGRGVWAGLAAVDRAEQIARIQTLSRELYPSFRLFLFDRRDLYSVPFTVFGTTRAAVFVGGFYFVFTWTEHIRALIRRFDQLVRGAVVQPPDIAAFFSNLKVPPD</sequence>
<dbReference type="Gene3D" id="1.10.260.40">
    <property type="entry name" value="lambda repressor-like DNA-binding domains"/>
    <property type="match status" value="1"/>
</dbReference>
<dbReference type="SUPFAM" id="SSF47413">
    <property type="entry name" value="lambda repressor-like DNA-binding domains"/>
    <property type="match status" value="1"/>
</dbReference>
<dbReference type="AlphaFoldDB" id="A0A8G2FEX6"/>
<accession>A0A8G2FEX6</accession>
<dbReference type="InterPro" id="IPR001387">
    <property type="entry name" value="Cro/C1-type_HTH"/>
</dbReference>
<dbReference type="InterPro" id="IPR010982">
    <property type="entry name" value="Lambda_DNA-bd_dom_sf"/>
</dbReference>
<proteinExistence type="predicted"/>
<dbReference type="OrthoDB" id="8895516at2"/>
<dbReference type="RefSeq" id="WP_029312407.1">
    <property type="nucleotide sequence ID" value="NZ_DAOMCH010000029.1"/>
</dbReference>
<dbReference type="GO" id="GO:0003677">
    <property type="term" value="F:DNA binding"/>
    <property type="evidence" value="ECO:0007669"/>
    <property type="project" value="InterPro"/>
</dbReference>
<dbReference type="CDD" id="cd00093">
    <property type="entry name" value="HTH_XRE"/>
    <property type="match status" value="1"/>
</dbReference>
<dbReference type="SMART" id="SM00530">
    <property type="entry name" value="HTH_XRE"/>
    <property type="match status" value="1"/>
</dbReference>
<name>A0A8G2FEX6_ACIRU</name>
<feature type="domain" description="HTH cro/C1-type" evidence="1">
    <location>
        <begin position="22"/>
        <end position="72"/>
    </location>
</feature>
<dbReference type="PROSITE" id="PS50943">
    <property type="entry name" value="HTH_CROC1"/>
    <property type="match status" value="1"/>
</dbReference>
<comment type="caution">
    <text evidence="2">The sequence shown here is derived from an EMBL/GenBank/DDBJ whole genome shotgun (WGS) entry which is preliminary data.</text>
</comment>
<keyword evidence="3" id="KW-1185">Reference proteome</keyword>
<reference evidence="2 3" key="1">
    <citation type="submission" date="2017-01" db="EMBL/GenBank/DDBJ databases">
        <authorList>
            <person name="Varghese N."/>
            <person name="Submissions S."/>
        </authorList>
    </citation>
    <scope>NUCLEOTIDE SEQUENCE [LARGE SCALE GENOMIC DNA]</scope>
    <source>
        <strain evidence="2 3">ATCC 35905</strain>
    </source>
</reference>
<organism evidence="2 3">
    <name type="scientific">Acidiphilium rubrum</name>
    <dbReference type="NCBI Taxonomy" id="526"/>
    <lineage>
        <taxon>Bacteria</taxon>
        <taxon>Pseudomonadati</taxon>
        <taxon>Pseudomonadota</taxon>
        <taxon>Alphaproteobacteria</taxon>
        <taxon>Acetobacterales</taxon>
        <taxon>Acidocellaceae</taxon>
        <taxon>Acidiphilium</taxon>
    </lineage>
</organism>
<dbReference type="Proteomes" id="UP000186308">
    <property type="component" value="Unassembled WGS sequence"/>
</dbReference>
<protein>
    <submittedName>
        <fullName evidence="2">Helix-turn-helix</fullName>
    </submittedName>
</protein>
<gene>
    <name evidence="2" type="ORF">SAMN05421828_101181</name>
</gene>